<evidence type="ECO:0000256" key="2">
    <source>
        <dbReference type="ARBA" id="ARBA00010139"/>
    </source>
</evidence>
<sequence>MGETTSNGDVNTQDVLETVNTYAKEVPKQDATGYEIPDSYLGQLRPVKILIIGFGAAAINIAHVLGQNKQNNVVVQCYEKNPEVGGTWYENRYPGCACDIPAVNYQFSWHPKPDWTSYYATSQEILGYFKEIVAAHNLEGYVKLNHKVSGAWWDEERGKWRIRVESANDPTTTFEDEGDILINATGVLNNWKWPQVPGVEKFKTKVHSANWDEGIDLEDKVVGIIGNGSSAVQIIPAIFPKVKKIKSFMRSSTWITAGFAQKYAGEDGANFNYTEEQKKLFREDPAEYLKYRKLVEEELNQRFKFIINGTPEQKEALDFARMEMSRKLNGRSDLIAKMMPTNYAVGCRRPTPGNGYLECITDENKCIVNFEGIQEITSTGLITRDGQHHDFDVLVCATGFDVSFKPNYPVVGKNGLDLAQAWAKQPNTYLSATVPQFPNYFMINGPFGPYGHGSILPVIEIITRYLEKFITKLQRENIKAFYPKQAAVEDFKQHRELFLLRTAWSSPCRSWFKGGTVDGPIMMWPGSRLHFFEALAEPRYEDYEWEYLSKNRFSYFGNGFSQREIDGRDITWYIDSV</sequence>
<keyword evidence="3" id="KW-0285">Flavoprotein</keyword>
<keyword evidence="5" id="KW-0560">Oxidoreductase</keyword>
<evidence type="ECO:0000256" key="4">
    <source>
        <dbReference type="ARBA" id="ARBA00022827"/>
    </source>
</evidence>
<keyword evidence="7" id="KW-1185">Reference proteome</keyword>
<comment type="similarity">
    <text evidence="2">Belongs to the FAD-binding monooxygenase family.</text>
</comment>
<dbReference type="EMBL" id="KN848077">
    <property type="protein sequence ID" value="KIX96484.1"/>
    <property type="molecule type" value="Genomic_DNA"/>
</dbReference>
<evidence type="ECO:0000256" key="1">
    <source>
        <dbReference type="ARBA" id="ARBA00001974"/>
    </source>
</evidence>
<dbReference type="GO" id="GO:0050661">
    <property type="term" value="F:NADP binding"/>
    <property type="evidence" value="ECO:0007669"/>
    <property type="project" value="InterPro"/>
</dbReference>
<dbReference type="PANTHER" id="PTHR42877">
    <property type="entry name" value="L-ORNITHINE N(5)-MONOOXYGENASE-RELATED"/>
    <property type="match status" value="1"/>
</dbReference>
<evidence type="ECO:0008006" key="8">
    <source>
        <dbReference type="Google" id="ProtNLM"/>
    </source>
</evidence>
<evidence type="ECO:0000313" key="6">
    <source>
        <dbReference type="EMBL" id="KIX96484.1"/>
    </source>
</evidence>
<dbReference type="Proteomes" id="UP000053411">
    <property type="component" value="Unassembled WGS sequence"/>
</dbReference>
<evidence type="ECO:0000313" key="7">
    <source>
        <dbReference type="Proteomes" id="UP000053411"/>
    </source>
</evidence>
<dbReference type="GO" id="GO:0004499">
    <property type="term" value="F:N,N-dimethylaniline monooxygenase activity"/>
    <property type="evidence" value="ECO:0007669"/>
    <property type="project" value="InterPro"/>
</dbReference>
<dbReference type="InterPro" id="IPR036188">
    <property type="entry name" value="FAD/NAD-bd_sf"/>
</dbReference>
<protein>
    <recommendedName>
        <fullName evidence="8">Sterigmatocystin biosynthesis monooxygenase stcW</fullName>
    </recommendedName>
</protein>
<name>A0A0D2K0L5_9EURO</name>
<comment type="cofactor">
    <cofactor evidence="1">
        <name>FAD</name>
        <dbReference type="ChEBI" id="CHEBI:57692"/>
    </cofactor>
</comment>
<reference evidence="6 7" key="1">
    <citation type="submission" date="2015-01" db="EMBL/GenBank/DDBJ databases">
        <title>The Genome Sequence of Fonsecaea multimorphosa CBS 102226.</title>
        <authorList>
            <consortium name="The Broad Institute Genomics Platform"/>
            <person name="Cuomo C."/>
            <person name="de Hoog S."/>
            <person name="Gorbushina A."/>
            <person name="Stielow B."/>
            <person name="Teixiera M."/>
            <person name="Abouelleil A."/>
            <person name="Chapman S.B."/>
            <person name="Priest M."/>
            <person name="Young S.K."/>
            <person name="Wortman J."/>
            <person name="Nusbaum C."/>
            <person name="Birren B."/>
        </authorList>
    </citation>
    <scope>NUCLEOTIDE SEQUENCE [LARGE SCALE GENOMIC DNA]</scope>
    <source>
        <strain evidence="6 7">CBS 102226</strain>
    </source>
</reference>
<dbReference type="SUPFAM" id="SSF51905">
    <property type="entry name" value="FAD/NAD(P)-binding domain"/>
    <property type="match status" value="1"/>
</dbReference>
<organism evidence="6 7">
    <name type="scientific">Fonsecaea multimorphosa CBS 102226</name>
    <dbReference type="NCBI Taxonomy" id="1442371"/>
    <lineage>
        <taxon>Eukaryota</taxon>
        <taxon>Fungi</taxon>
        <taxon>Dikarya</taxon>
        <taxon>Ascomycota</taxon>
        <taxon>Pezizomycotina</taxon>
        <taxon>Eurotiomycetes</taxon>
        <taxon>Chaetothyriomycetidae</taxon>
        <taxon>Chaetothyriales</taxon>
        <taxon>Herpotrichiellaceae</taxon>
        <taxon>Fonsecaea</taxon>
    </lineage>
</organism>
<dbReference type="RefSeq" id="XP_016630607.1">
    <property type="nucleotide sequence ID" value="XM_016778247.1"/>
</dbReference>
<dbReference type="GeneID" id="27713496"/>
<dbReference type="PANTHER" id="PTHR42877:SF7">
    <property type="entry name" value="FLAVIN-BINDING MONOOXYGENASE-RELATED"/>
    <property type="match status" value="1"/>
</dbReference>
<proteinExistence type="inferred from homology"/>
<accession>A0A0D2K0L5</accession>
<evidence type="ECO:0000256" key="5">
    <source>
        <dbReference type="ARBA" id="ARBA00023002"/>
    </source>
</evidence>
<dbReference type="GO" id="GO:0050660">
    <property type="term" value="F:flavin adenine dinucleotide binding"/>
    <property type="evidence" value="ECO:0007669"/>
    <property type="project" value="InterPro"/>
</dbReference>
<dbReference type="VEuPathDB" id="FungiDB:Z520_07750"/>
<keyword evidence="4" id="KW-0274">FAD</keyword>
<dbReference type="Gene3D" id="3.50.50.60">
    <property type="entry name" value="FAD/NAD(P)-binding domain"/>
    <property type="match status" value="2"/>
</dbReference>
<evidence type="ECO:0000256" key="3">
    <source>
        <dbReference type="ARBA" id="ARBA00022630"/>
    </source>
</evidence>
<dbReference type="OrthoDB" id="74360at2759"/>
<gene>
    <name evidence="6" type="ORF">Z520_07750</name>
</gene>
<dbReference type="Pfam" id="PF00743">
    <property type="entry name" value="FMO-like"/>
    <property type="match status" value="1"/>
</dbReference>
<dbReference type="AlphaFoldDB" id="A0A0D2K0L5"/>
<dbReference type="InterPro" id="IPR020946">
    <property type="entry name" value="Flavin_mOase-like"/>
</dbReference>
<dbReference type="InterPro" id="IPR051209">
    <property type="entry name" value="FAD-bind_Monooxygenase_sf"/>
</dbReference>